<name>A0ABP9DFP4_9BACT</name>
<dbReference type="Proteomes" id="UP001500298">
    <property type="component" value="Unassembled WGS sequence"/>
</dbReference>
<gene>
    <name evidence="4" type="ORF">GCM10023331_21870</name>
</gene>
<dbReference type="PANTHER" id="PTHR33055">
    <property type="entry name" value="TRANSPOSASE FOR INSERTION SEQUENCE ELEMENT IS1111A"/>
    <property type="match status" value="1"/>
</dbReference>
<dbReference type="EMBL" id="BAABJX010000033">
    <property type="protein sequence ID" value="GAA4836298.1"/>
    <property type="molecule type" value="Genomic_DNA"/>
</dbReference>
<evidence type="ECO:0000313" key="5">
    <source>
        <dbReference type="Proteomes" id="UP001500298"/>
    </source>
</evidence>
<dbReference type="Pfam" id="PF01548">
    <property type="entry name" value="DEDD_Tnp_IS110"/>
    <property type="match status" value="1"/>
</dbReference>
<dbReference type="Pfam" id="PF02371">
    <property type="entry name" value="Transposase_20"/>
    <property type="match status" value="1"/>
</dbReference>
<dbReference type="PANTHER" id="PTHR33055:SF3">
    <property type="entry name" value="PUTATIVE TRANSPOSASE FOR IS117-RELATED"/>
    <property type="match status" value="1"/>
</dbReference>
<organism evidence="4 5">
    <name type="scientific">Algivirga pacifica</name>
    <dbReference type="NCBI Taxonomy" id="1162670"/>
    <lineage>
        <taxon>Bacteria</taxon>
        <taxon>Pseudomonadati</taxon>
        <taxon>Bacteroidota</taxon>
        <taxon>Cytophagia</taxon>
        <taxon>Cytophagales</taxon>
        <taxon>Flammeovirgaceae</taxon>
        <taxon>Algivirga</taxon>
    </lineage>
</organism>
<comment type="caution">
    <text evidence="4">The sequence shown here is derived from an EMBL/GenBank/DDBJ whole genome shotgun (WGS) entry which is preliminary data.</text>
</comment>
<evidence type="ECO:0000259" key="3">
    <source>
        <dbReference type="Pfam" id="PF02371"/>
    </source>
</evidence>
<protein>
    <submittedName>
        <fullName evidence="4">IS110 family transposase</fullName>
    </submittedName>
</protein>
<dbReference type="InterPro" id="IPR003346">
    <property type="entry name" value="Transposase_20"/>
</dbReference>
<evidence type="ECO:0000256" key="1">
    <source>
        <dbReference type="SAM" id="Coils"/>
    </source>
</evidence>
<accession>A0ABP9DFP4</accession>
<evidence type="ECO:0000313" key="4">
    <source>
        <dbReference type="EMBL" id="GAA4836298.1"/>
    </source>
</evidence>
<sequence length="336" mass="38085">MKTEYTYFVGVDVSKSWLDFSLIQEGKELKKGRVNNNLKGVREILEALKEQGVTTVNTLFIAEHTGSYSDVLSITVASKKYKLWMVTPLELKLNSGTQRGKSDPLDAFRMADFCMRHHDKAKLWKVPSKTMRYLKKYQAQRKALIKARHCLLRSLDSLSEGTTKQMGNDLKRNFNKSIKALEADLKKLDIRLEELIRNDEELKRLVELATSVPGIGETTAIALLIATAGFTKFQNAKQLACYAGVVPFSYSSGSSIRGTGKVSKKSDKLLKCLLYMGVRSVIQIPGELQEYYYRKIKEGKHHMSVVNAIKNKLILRVFACVRDDVKYDKNYSHSLA</sequence>
<feature type="domain" description="Transposase IS110-like N-terminal" evidence="2">
    <location>
        <begin position="9"/>
        <end position="157"/>
    </location>
</feature>
<feature type="domain" description="Transposase IS116/IS110/IS902 C-terminal" evidence="3">
    <location>
        <begin position="207"/>
        <end position="292"/>
    </location>
</feature>
<dbReference type="RefSeq" id="WP_345371725.1">
    <property type="nucleotide sequence ID" value="NZ_BAABJX010000033.1"/>
</dbReference>
<keyword evidence="5" id="KW-1185">Reference proteome</keyword>
<keyword evidence="1" id="KW-0175">Coiled coil</keyword>
<dbReference type="InterPro" id="IPR002525">
    <property type="entry name" value="Transp_IS110-like_N"/>
</dbReference>
<dbReference type="InterPro" id="IPR047650">
    <property type="entry name" value="Transpos_IS110"/>
</dbReference>
<reference evidence="5" key="1">
    <citation type="journal article" date="2019" name="Int. J. Syst. Evol. Microbiol.">
        <title>The Global Catalogue of Microorganisms (GCM) 10K type strain sequencing project: providing services to taxonomists for standard genome sequencing and annotation.</title>
        <authorList>
            <consortium name="The Broad Institute Genomics Platform"/>
            <consortium name="The Broad Institute Genome Sequencing Center for Infectious Disease"/>
            <person name="Wu L."/>
            <person name="Ma J."/>
        </authorList>
    </citation>
    <scope>NUCLEOTIDE SEQUENCE [LARGE SCALE GENOMIC DNA]</scope>
    <source>
        <strain evidence="5">JCM 18326</strain>
    </source>
</reference>
<dbReference type="NCBIfam" id="NF033542">
    <property type="entry name" value="transpos_IS110"/>
    <property type="match status" value="1"/>
</dbReference>
<proteinExistence type="predicted"/>
<feature type="coiled-coil region" evidence="1">
    <location>
        <begin position="171"/>
        <end position="205"/>
    </location>
</feature>
<evidence type="ECO:0000259" key="2">
    <source>
        <dbReference type="Pfam" id="PF01548"/>
    </source>
</evidence>